<comment type="caution">
    <text evidence="1">The sequence shown here is derived from an EMBL/GenBank/DDBJ whole genome shotgun (WGS) entry which is preliminary data.</text>
</comment>
<sequence>MNVQLQEVLQSARVGSCGLIETSIDANGKELFRTMLSELDGHYARIDEVFQGLEFKTAAPVTYKQTRKWQEGVLYLDSADRMEFPYGFEQTANAISVVMMSGQDEDMENVQIQDVKDTLTVKYHAKYQFKPDKYVHVDLYGAAKRYREKDRIVFVSRCFVEGRGEIEGFNSNETLWMVIRPSEPGTCGFTVVECCLVPMGFGGCDEDMDKFLTFLVKSGEEESKQMVEMMEKLLISQP</sequence>
<evidence type="ECO:0000313" key="2">
    <source>
        <dbReference type="Proteomes" id="UP001632037"/>
    </source>
</evidence>
<dbReference type="EMBL" id="JBIMZQ010000044">
    <property type="protein sequence ID" value="KAL3659847.1"/>
    <property type="molecule type" value="Genomic_DNA"/>
</dbReference>
<evidence type="ECO:0000313" key="1">
    <source>
        <dbReference type="EMBL" id="KAL3659847.1"/>
    </source>
</evidence>
<proteinExistence type="predicted"/>
<gene>
    <name evidence="1" type="ORF">V7S43_015149</name>
</gene>
<dbReference type="AlphaFoldDB" id="A0ABD3EZZ6"/>
<evidence type="ECO:0008006" key="3">
    <source>
        <dbReference type="Google" id="ProtNLM"/>
    </source>
</evidence>
<dbReference type="Proteomes" id="UP001632037">
    <property type="component" value="Unassembled WGS sequence"/>
</dbReference>
<protein>
    <recommendedName>
        <fullName evidence="3">START domain-containing protein</fullName>
    </recommendedName>
</protein>
<name>A0ABD3EZZ6_9STRA</name>
<reference evidence="1 2" key="1">
    <citation type="submission" date="2024-09" db="EMBL/GenBank/DDBJ databases">
        <title>Genome sequencing and assembly of Phytophthora oleae, isolate VK10A, causative agent of rot of olive drupes.</title>
        <authorList>
            <person name="Conti Taguali S."/>
            <person name="Riolo M."/>
            <person name="La Spada F."/>
            <person name="Cacciola S.O."/>
            <person name="Dionisio G."/>
        </authorList>
    </citation>
    <scope>NUCLEOTIDE SEQUENCE [LARGE SCALE GENOMIC DNA]</scope>
    <source>
        <strain evidence="1 2">VK10A</strain>
    </source>
</reference>
<keyword evidence="2" id="KW-1185">Reference proteome</keyword>
<accession>A0ABD3EZZ6</accession>
<organism evidence="1 2">
    <name type="scientific">Phytophthora oleae</name>
    <dbReference type="NCBI Taxonomy" id="2107226"/>
    <lineage>
        <taxon>Eukaryota</taxon>
        <taxon>Sar</taxon>
        <taxon>Stramenopiles</taxon>
        <taxon>Oomycota</taxon>
        <taxon>Peronosporomycetes</taxon>
        <taxon>Peronosporales</taxon>
        <taxon>Peronosporaceae</taxon>
        <taxon>Phytophthora</taxon>
    </lineage>
</organism>